<dbReference type="GO" id="GO:0005669">
    <property type="term" value="C:transcription factor TFIID complex"/>
    <property type="evidence" value="ECO:0007669"/>
    <property type="project" value="InterPro"/>
</dbReference>
<evidence type="ECO:0000256" key="7">
    <source>
        <dbReference type="ARBA" id="ARBA00093655"/>
    </source>
</evidence>
<dbReference type="VEuPathDB" id="FungiDB:DIURU_002985"/>
<dbReference type="SMART" id="SM00148">
    <property type="entry name" value="PLCXc"/>
    <property type="match status" value="1"/>
</dbReference>
<dbReference type="SUPFAM" id="SSF48371">
    <property type="entry name" value="ARM repeat"/>
    <property type="match status" value="1"/>
</dbReference>
<dbReference type="GO" id="GO:0051123">
    <property type="term" value="P:RNA polymerase II preinitiation complex assembly"/>
    <property type="evidence" value="ECO:0007669"/>
    <property type="project" value="TreeGrafter"/>
</dbReference>
<dbReference type="CDD" id="cd08050">
    <property type="entry name" value="TAF6C"/>
    <property type="match status" value="1"/>
</dbReference>
<reference evidence="11 12" key="1">
    <citation type="submission" date="2019-07" db="EMBL/GenBank/DDBJ databases">
        <title>Genome assembly of two rare yeast pathogens: Diutina rugosa and Trichomonascus ciferrii.</title>
        <authorList>
            <person name="Mixao V."/>
            <person name="Saus E."/>
            <person name="Hansen A."/>
            <person name="Lass-Flor C."/>
            <person name="Gabaldon T."/>
        </authorList>
    </citation>
    <scope>NUCLEOTIDE SEQUENCE [LARGE SCALE GENOMIC DNA]</scope>
    <source>
        <strain evidence="11 12">CBS 613</strain>
    </source>
</reference>
<dbReference type="GO" id="GO:0006629">
    <property type="term" value="P:lipid metabolic process"/>
    <property type="evidence" value="ECO:0007669"/>
    <property type="project" value="InterPro"/>
</dbReference>
<feature type="domain" description="Phosphatidylinositol-specific phospholipase C X" evidence="9">
    <location>
        <begin position="492"/>
        <end position="643"/>
    </location>
</feature>
<protein>
    <recommendedName>
        <fullName evidence="6">TBP-associated factor 6</fullName>
    </recommendedName>
    <alternativeName>
        <fullName evidence="7">Transcription initiation factor TFIID subunit 6</fullName>
    </alternativeName>
</protein>
<dbReference type="PROSITE" id="PS50007">
    <property type="entry name" value="PIPLC_X_DOMAIN"/>
    <property type="match status" value="1"/>
</dbReference>
<evidence type="ECO:0000256" key="4">
    <source>
        <dbReference type="ARBA" id="ARBA00023163"/>
    </source>
</evidence>
<dbReference type="GO" id="GO:0016251">
    <property type="term" value="F:RNA polymerase II general transcription initiation factor activity"/>
    <property type="evidence" value="ECO:0007669"/>
    <property type="project" value="InterPro"/>
</dbReference>
<dbReference type="GO" id="GO:0046982">
    <property type="term" value="F:protein heterodimerization activity"/>
    <property type="evidence" value="ECO:0007669"/>
    <property type="project" value="InterPro"/>
</dbReference>
<dbReference type="Proteomes" id="UP000449547">
    <property type="component" value="Unassembled WGS sequence"/>
</dbReference>
<keyword evidence="5" id="KW-0539">Nucleus</keyword>
<evidence type="ECO:0000256" key="3">
    <source>
        <dbReference type="ARBA" id="ARBA00023015"/>
    </source>
</evidence>
<keyword evidence="4" id="KW-0804">Transcription</keyword>
<name>A0A642UQ03_DIURU</name>
<evidence type="ECO:0000256" key="6">
    <source>
        <dbReference type="ARBA" id="ARBA00076308"/>
    </source>
</evidence>
<evidence type="ECO:0000256" key="1">
    <source>
        <dbReference type="ARBA" id="ARBA00004123"/>
    </source>
</evidence>
<dbReference type="GO" id="GO:0006325">
    <property type="term" value="P:chromatin organization"/>
    <property type="evidence" value="ECO:0007669"/>
    <property type="project" value="UniProtKB-ARBA"/>
</dbReference>
<comment type="subcellular location">
    <subcellularLocation>
        <location evidence="1">Nucleus</location>
    </subcellularLocation>
</comment>
<dbReference type="GeneID" id="54781636"/>
<dbReference type="Gene3D" id="1.25.40.770">
    <property type="entry name" value="TAF6, C-terminal HEAT repeat domain"/>
    <property type="match status" value="1"/>
</dbReference>
<dbReference type="InterPro" id="IPR011442">
    <property type="entry name" value="TAF6_C"/>
</dbReference>
<dbReference type="OrthoDB" id="361039at2759"/>
<evidence type="ECO:0000259" key="9">
    <source>
        <dbReference type="SMART" id="SM00148"/>
    </source>
</evidence>
<dbReference type="InterPro" id="IPR046344">
    <property type="entry name" value="TAF6_C_sf"/>
</dbReference>
<dbReference type="InterPro" id="IPR037796">
    <property type="entry name" value="TAF6"/>
</dbReference>
<dbReference type="InterPro" id="IPR009072">
    <property type="entry name" value="Histone-fold"/>
</dbReference>
<dbReference type="GO" id="GO:0008081">
    <property type="term" value="F:phosphoric diester hydrolase activity"/>
    <property type="evidence" value="ECO:0007669"/>
    <property type="project" value="InterPro"/>
</dbReference>
<dbReference type="CDD" id="cd08586">
    <property type="entry name" value="PI-PLCc_BcPLC_like"/>
    <property type="match status" value="1"/>
</dbReference>
<dbReference type="InterPro" id="IPR016024">
    <property type="entry name" value="ARM-type_fold"/>
</dbReference>
<feature type="compositionally biased region" description="Basic and acidic residues" evidence="8">
    <location>
        <begin position="200"/>
        <end position="209"/>
    </location>
</feature>
<comment type="similarity">
    <text evidence="2">Belongs to the TAF6 family.</text>
</comment>
<dbReference type="GO" id="GO:0046695">
    <property type="term" value="C:SLIK (SAGA-like) complex"/>
    <property type="evidence" value="ECO:0007669"/>
    <property type="project" value="InterPro"/>
</dbReference>
<evidence type="ECO:0000256" key="5">
    <source>
        <dbReference type="ARBA" id="ARBA00023242"/>
    </source>
</evidence>
<dbReference type="Pfam" id="PF02969">
    <property type="entry name" value="TAF"/>
    <property type="match status" value="1"/>
</dbReference>
<dbReference type="Pfam" id="PF00388">
    <property type="entry name" value="PI-PLC-X"/>
    <property type="match status" value="1"/>
</dbReference>
<comment type="caution">
    <text evidence="11">The sequence shown here is derived from an EMBL/GenBank/DDBJ whole genome shotgun (WGS) entry which is preliminary data.</text>
</comment>
<dbReference type="SUPFAM" id="SSF47113">
    <property type="entry name" value="Histone-fold"/>
    <property type="match status" value="1"/>
</dbReference>
<dbReference type="FunFam" id="1.10.20.10:FF:000033">
    <property type="entry name" value="Transcription initiation factor TFIID complex subunit"/>
    <property type="match status" value="1"/>
</dbReference>
<dbReference type="GO" id="GO:0003713">
    <property type="term" value="F:transcription coactivator activity"/>
    <property type="evidence" value="ECO:0007669"/>
    <property type="project" value="TreeGrafter"/>
</dbReference>
<dbReference type="InterPro" id="IPR017946">
    <property type="entry name" value="PLC-like_Pdiesterase_TIM-brl"/>
</dbReference>
<dbReference type="InterPro" id="IPR000909">
    <property type="entry name" value="PLipase_C_PInositol-sp_X_dom"/>
</dbReference>
<organism evidence="11 12">
    <name type="scientific">Diutina rugosa</name>
    <name type="common">Yeast</name>
    <name type="synonym">Candida rugosa</name>
    <dbReference type="NCBI Taxonomy" id="5481"/>
    <lineage>
        <taxon>Eukaryota</taxon>
        <taxon>Fungi</taxon>
        <taxon>Dikarya</taxon>
        <taxon>Ascomycota</taxon>
        <taxon>Saccharomycotina</taxon>
        <taxon>Pichiomycetes</taxon>
        <taxon>Debaryomycetaceae</taxon>
        <taxon>Diutina</taxon>
    </lineage>
</organism>
<accession>A0A642UQ03</accession>
<dbReference type="InterPro" id="IPR004823">
    <property type="entry name" value="TAF_TATA-bd_Histone-like_dom"/>
</dbReference>
<feature type="region of interest" description="Disordered" evidence="8">
    <location>
        <begin position="180"/>
        <end position="209"/>
    </location>
</feature>
<keyword evidence="3" id="KW-0805">Transcription regulation</keyword>
<dbReference type="Gene3D" id="1.10.20.10">
    <property type="entry name" value="Histone, subunit A"/>
    <property type="match status" value="1"/>
</dbReference>
<dbReference type="PANTHER" id="PTHR10221">
    <property type="entry name" value="TRANSCRIPTION INITIATION FACTOR TFIID SUBUNIT 6"/>
    <property type="match status" value="1"/>
</dbReference>
<dbReference type="CDD" id="cd22931">
    <property type="entry name" value="HFD_TAF6"/>
    <property type="match status" value="1"/>
</dbReference>
<dbReference type="GO" id="GO:0000124">
    <property type="term" value="C:SAGA complex"/>
    <property type="evidence" value="ECO:0007669"/>
    <property type="project" value="InterPro"/>
</dbReference>
<dbReference type="SMART" id="SM00803">
    <property type="entry name" value="TAF"/>
    <property type="match status" value="1"/>
</dbReference>
<evidence type="ECO:0000313" key="12">
    <source>
        <dbReference type="Proteomes" id="UP000449547"/>
    </source>
</evidence>
<dbReference type="Gene3D" id="3.20.20.190">
    <property type="entry name" value="Phosphatidylinositol (PI) phosphodiesterase"/>
    <property type="match status" value="1"/>
</dbReference>
<dbReference type="RefSeq" id="XP_034012273.1">
    <property type="nucleotide sequence ID" value="XM_034155696.1"/>
</dbReference>
<dbReference type="EMBL" id="SWFT01000092">
    <property type="protein sequence ID" value="KAA8902191.1"/>
    <property type="molecule type" value="Genomic_DNA"/>
</dbReference>
<evidence type="ECO:0000259" key="10">
    <source>
        <dbReference type="SMART" id="SM00803"/>
    </source>
</evidence>
<feature type="domain" description="TATA box binding protein associated factor (TAF) histone-like fold" evidence="10">
    <location>
        <begin position="13"/>
        <end position="77"/>
    </location>
</feature>
<dbReference type="SUPFAM" id="SSF51695">
    <property type="entry name" value="PLC-like phosphodiesterases"/>
    <property type="match status" value="1"/>
</dbReference>
<keyword evidence="12" id="KW-1185">Reference proteome</keyword>
<evidence type="ECO:0000313" key="11">
    <source>
        <dbReference type="EMBL" id="KAA8902191.1"/>
    </source>
</evidence>
<dbReference type="AlphaFoldDB" id="A0A642UQ03"/>
<dbReference type="OMA" id="VPLHYVE"/>
<gene>
    <name evidence="11" type="ORF">DIURU_002985</name>
</gene>
<dbReference type="PANTHER" id="PTHR10221:SF9">
    <property type="entry name" value="TRANSCRIPTION INITIATION FACTOR TFIID SUBUNIT 6"/>
    <property type="match status" value="1"/>
</dbReference>
<evidence type="ECO:0000256" key="8">
    <source>
        <dbReference type="SAM" id="MobiDB-lite"/>
    </source>
</evidence>
<evidence type="ECO:0000256" key="2">
    <source>
        <dbReference type="ARBA" id="ARBA00007688"/>
    </source>
</evidence>
<sequence length="774" mass="86844">MDSSAKIPVSHTLWSPHDTVKDAAEFLGVNLPDEAAKNLAMDVEYRIHEILETAIKFMRHSKRKLLMTSDINYALQELNIEPLYGYDNLQPLTFKETLVGAGGQSLYYIDDHEIEFEKLINQELPKVPRQATFTAHWLAIEGVQPMVPQNPLPSEIKSLPPIIRGATSSYLGGDILQLGTGNTSDDKTKESTGVDGKPGAAKDKKSAEKEMQIKPKVKHVLSKELKLYFDKVAEVLISSDPEQDNLKQAAINSLRNDTGLHQLVPYFIQFVAEQITNQLGNIEVLSTMLEVILALTTNKTIFLDPYVHALMPCILTLLLAKRIGAQINDTTSPEQQQLLKNQLEVRKFASALLQHIISVYGSSYSTLRPRVTRTLLRALLDSSKPIGTHYGTLLGLSNMGPEVIKLTVVGNLKVWYKGVVEVDNKSEFEREILVSAVMDALRKLKVSSDGNAMDEDLSDEIKEKLKDRLGHQLAEKVLELPDGKEIWLKELNDDTRIAKLSIPGTHNSAACHTALPSVQCQGASLTDQLNNGVRFFDFRVGRALMKDGNELMVVHGKFPVKIPFPLKFADALDEVYNFLNSNPSESVIVSIKQEGTGEWDNQNDEFGNLIWDHYVNPNKDKWFLNTSLPTVGETRGKAILFRRFGVQNEQRRQEFGIPASSWTYNSVDDDRGEFCVQDYCEVQNKDDMAKKIDCVKNMINKAADYNSTHDDKLFLNFTSGSNFFDPSVWPQPCAQAMIDGHIDSDFKKGSGIVVLDYAEKDNWKLTHELIDTNF</sequence>
<dbReference type="Pfam" id="PF07571">
    <property type="entry name" value="TAF6_C"/>
    <property type="match status" value="1"/>
</dbReference>
<proteinExistence type="inferred from homology"/>